<dbReference type="PROSITE" id="PS50110">
    <property type="entry name" value="RESPONSE_REGULATORY"/>
    <property type="match status" value="1"/>
</dbReference>
<protein>
    <submittedName>
        <fullName evidence="10">Two component transcriptional regulator, winged helix family</fullName>
    </submittedName>
</protein>
<dbReference type="SUPFAM" id="SSF52172">
    <property type="entry name" value="CheY-like"/>
    <property type="match status" value="1"/>
</dbReference>
<keyword evidence="2" id="KW-0902">Two-component regulatory system</keyword>
<accession>B1J9R4</accession>
<dbReference type="CDD" id="cd17574">
    <property type="entry name" value="REC_OmpR"/>
    <property type="match status" value="1"/>
</dbReference>
<evidence type="ECO:0000256" key="3">
    <source>
        <dbReference type="ARBA" id="ARBA00023015"/>
    </source>
</evidence>
<dbReference type="GO" id="GO:0032993">
    <property type="term" value="C:protein-DNA complex"/>
    <property type="evidence" value="ECO:0007669"/>
    <property type="project" value="TreeGrafter"/>
</dbReference>
<dbReference type="Pfam" id="PF00486">
    <property type="entry name" value="Trans_reg_C"/>
    <property type="match status" value="1"/>
</dbReference>
<dbReference type="EMBL" id="CP000949">
    <property type="protein sequence ID" value="ACA73476.1"/>
    <property type="molecule type" value="Genomic_DNA"/>
</dbReference>
<dbReference type="PANTHER" id="PTHR48111">
    <property type="entry name" value="REGULATOR OF RPOS"/>
    <property type="match status" value="1"/>
</dbReference>
<feature type="DNA-binding region" description="OmpR/PhoB-type" evidence="7">
    <location>
        <begin position="125"/>
        <end position="224"/>
    </location>
</feature>
<dbReference type="PANTHER" id="PTHR48111:SF22">
    <property type="entry name" value="REGULATOR OF RPOS"/>
    <property type="match status" value="1"/>
</dbReference>
<keyword evidence="5" id="KW-0804">Transcription</keyword>
<dbReference type="AlphaFoldDB" id="B1J9R4"/>
<proteinExistence type="predicted"/>
<dbReference type="Pfam" id="PF00072">
    <property type="entry name" value="Response_reg"/>
    <property type="match status" value="1"/>
</dbReference>
<dbReference type="Gene3D" id="1.10.10.10">
    <property type="entry name" value="Winged helix-like DNA-binding domain superfamily/Winged helix DNA-binding domain"/>
    <property type="match status" value="1"/>
</dbReference>
<dbReference type="InterPro" id="IPR001789">
    <property type="entry name" value="Sig_transdc_resp-reg_receiver"/>
</dbReference>
<dbReference type="GO" id="GO:0006355">
    <property type="term" value="P:regulation of DNA-templated transcription"/>
    <property type="evidence" value="ECO:0007669"/>
    <property type="project" value="InterPro"/>
</dbReference>
<gene>
    <name evidence="10" type="ordered locus">PputW619_2984</name>
</gene>
<evidence type="ECO:0000256" key="6">
    <source>
        <dbReference type="PROSITE-ProRule" id="PRU00169"/>
    </source>
</evidence>
<feature type="modified residue" description="4-aspartylphosphate" evidence="6">
    <location>
        <position position="51"/>
    </location>
</feature>
<organism evidence="10">
    <name type="scientific">Pseudomonas putida (strain W619)</name>
    <dbReference type="NCBI Taxonomy" id="390235"/>
    <lineage>
        <taxon>Bacteria</taxon>
        <taxon>Pseudomonadati</taxon>
        <taxon>Pseudomonadota</taxon>
        <taxon>Gammaproteobacteria</taxon>
        <taxon>Pseudomonadales</taxon>
        <taxon>Pseudomonadaceae</taxon>
        <taxon>Pseudomonas</taxon>
    </lineage>
</organism>
<dbReference type="PROSITE" id="PS51755">
    <property type="entry name" value="OMPR_PHOB"/>
    <property type="match status" value="1"/>
</dbReference>
<dbReference type="GO" id="GO:0000976">
    <property type="term" value="F:transcription cis-regulatory region binding"/>
    <property type="evidence" value="ECO:0007669"/>
    <property type="project" value="TreeGrafter"/>
</dbReference>
<keyword evidence="3" id="KW-0805">Transcription regulation</keyword>
<dbReference type="GO" id="GO:0000156">
    <property type="term" value="F:phosphorelay response regulator activity"/>
    <property type="evidence" value="ECO:0007669"/>
    <property type="project" value="TreeGrafter"/>
</dbReference>
<keyword evidence="4 7" id="KW-0238">DNA-binding</keyword>
<evidence type="ECO:0000256" key="7">
    <source>
        <dbReference type="PROSITE-ProRule" id="PRU01091"/>
    </source>
</evidence>
<dbReference type="KEGG" id="ppw:PputW619_2984"/>
<evidence type="ECO:0000256" key="2">
    <source>
        <dbReference type="ARBA" id="ARBA00023012"/>
    </source>
</evidence>
<evidence type="ECO:0000256" key="5">
    <source>
        <dbReference type="ARBA" id="ARBA00023163"/>
    </source>
</evidence>
<sequence length="227" mass="25558">MKLLIVEDNCDIHDNLVDFFELRGHAVEGARDGLTGLHLAETGCFDAIILDIMLPGIDGNEICHLLRMRSKSPAAIIMLTARDELDDRLMGFKAGADDYVVKPFAMAEILARLEAILYRRTGHNGRKLHLLDLELDLDTLEVHRGNTLVNLSSANLKILELLMRSSPAIVKRKTLEELLWGSTWHNRKGDSIRNHIHQIRQAVDKPFAKKLLHTVRGDGYKICSPDP</sequence>
<dbReference type="STRING" id="390235.PputW619_2984"/>
<dbReference type="OrthoDB" id="9802426at2"/>
<dbReference type="SMART" id="SM00448">
    <property type="entry name" value="REC"/>
    <property type="match status" value="1"/>
</dbReference>
<evidence type="ECO:0000256" key="4">
    <source>
        <dbReference type="ARBA" id="ARBA00023125"/>
    </source>
</evidence>
<feature type="domain" description="OmpR/PhoB-type" evidence="9">
    <location>
        <begin position="125"/>
        <end position="224"/>
    </location>
</feature>
<dbReference type="eggNOG" id="COG0745">
    <property type="taxonomic scope" value="Bacteria"/>
</dbReference>
<feature type="domain" description="Response regulatory" evidence="8">
    <location>
        <begin position="2"/>
        <end position="117"/>
    </location>
</feature>
<dbReference type="HOGENOM" id="CLU_000445_30_1_6"/>
<dbReference type="Gene3D" id="3.40.50.2300">
    <property type="match status" value="1"/>
</dbReference>
<reference evidence="10" key="1">
    <citation type="submission" date="2008-02" db="EMBL/GenBank/DDBJ databases">
        <title>Complete sequence of Psuedomonas putida W619.</title>
        <authorList>
            <consortium name="US DOE Joint Genome Institute"/>
            <person name="Copeland A."/>
            <person name="Lucas S."/>
            <person name="Lapidus A."/>
            <person name="Barry K."/>
            <person name="Detter J.C."/>
            <person name="Glavina del Rio T."/>
            <person name="Dalin E."/>
            <person name="Tice H."/>
            <person name="Pitluck S."/>
            <person name="Chain P."/>
            <person name="Malfatti S."/>
            <person name="Shin M."/>
            <person name="Vergez L."/>
            <person name="Schmutz J."/>
            <person name="Larimer F."/>
            <person name="Land M."/>
            <person name="Hauser L."/>
            <person name="Kyrpides N."/>
            <person name="Kim E."/>
            <person name="Taghavi S."/>
            <person name="Vangronsveld D."/>
            <person name="van der Lelie D."/>
            <person name="Richardson P."/>
        </authorList>
    </citation>
    <scope>NUCLEOTIDE SEQUENCE</scope>
    <source>
        <strain evidence="10">W619</strain>
    </source>
</reference>
<dbReference type="Gene3D" id="6.10.250.690">
    <property type="match status" value="1"/>
</dbReference>
<dbReference type="InterPro" id="IPR011006">
    <property type="entry name" value="CheY-like_superfamily"/>
</dbReference>
<name>B1J9R4_PSEPW</name>
<dbReference type="InterPro" id="IPR036388">
    <property type="entry name" value="WH-like_DNA-bd_sf"/>
</dbReference>
<dbReference type="SMART" id="SM00862">
    <property type="entry name" value="Trans_reg_C"/>
    <property type="match status" value="1"/>
</dbReference>
<dbReference type="InterPro" id="IPR001867">
    <property type="entry name" value="OmpR/PhoB-type_DNA-bd"/>
</dbReference>
<evidence type="ECO:0000256" key="1">
    <source>
        <dbReference type="ARBA" id="ARBA00022553"/>
    </source>
</evidence>
<keyword evidence="1 6" id="KW-0597">Phosphoprotein</keyword>
<evidence type="ECO:0000259" key="9">
    <source>
        <dbReference type="PROSITE" id="PS51755"/>
    </source>
</evidence>
<dbReference type="GO" id="GO:0005829">
    <property type="term" value="C:cytosol"/>
    <property type="evidence" value="ECO:0007669"/>
    <property type="project" value="TreeGrafter"/>
</dbReference>
<dbReference type="InterPro" id="IPR039420">
    <property type="entry name" value="WalR-like"/>
</dbReference>
<evidence type="ECO:0000259" key="8">
    <source>
        <dbReference type="PROSITE" id="PS50110"/>
    </source>
</evidence>
<dbReference type="CDD" id="cd00383">
    <property type="entry name" value="trans_reg_C"/>
    <property type="match status" value="1"/>
</dbReference>
<evidence type="ECO:0000313" key="10">
    <source>
        <dbReference type="EMBL" id="ACA73476.1"/>
    </source>
</evidence>